<sequence>MTAAGIAAAAVLLIVLGAAGYFVWWLNEKRNARPAEHNTITGTGADL</sequence>
<evidence type="ECO:0000256" key="1">
    <source>
        <dbReference type="SAM" id="Phobius"/>
    </source>
</evidence>
<accession>A0A7G8LGC0</accession>
<keyword evidence="1" id="KW-0812">Transmembrane</keyword>
<evidence type="ECO:0000313" key="3">
    <source>
        <dbReference type="Proteomes" id="UP000515937"/>
    </source>
</evidence>
<evidence type="ECO:0000313" key="2">
    <source>
        <dbReference type="EMBL" id="QNJ56292.1"/>
    </source>
</evidence>
<keyword evidence="3" id="KW-1185">Reference proteome</keyword>
<proteinExistence type="predicted"/>
<name>A0A7G8LGC0_9CAUD</name>
<dbReference type="Proteomes" id="UP000515937">
    <property type="component" value="Segment"/>
</dbReference>
<gene>
    <name evidence="2" type="primary">63</name>
    <name evidence="2" type="ORF">SEA_OHGEESY_63</name>
</gene>
<organism evidence="2 3">
    <name type="scientific">Gordonia phage Ohgeesy</name>
    <dbReference type="NCBI Taxonomy" id="2762412"/>
    <lineage>
        <taxon>Viruses</taxon>
        <taxon>Duplodnaviria</taxon>
        <taxon>Heunggongvirae</taxon>
        <taxon>Uroviricota</taxon>
        <taxon>Caudoviricetes</taxon>
        <taxon>Nymbaxtervirinae</taxon>
        <taxon>Baxterfoxvirus</taxon>
        <taxon>Baxterfoxvirus ohgeesy</taxon>
    </lineage>
</organism>
<dbReference type="KEGG" id="vg:77929171"/>
<keyword evidence="1" id="KW-0472">Membrane</keyword>
<dbReference type="RefSeq" id="YP_010653338.1">
    <property type="nucleotide sequence ID" value="NC_070796.1"/>
</dbReference>
<protein>
    <submittedName>
        <fullName evidence="2">Membrane protein</fullName>
    </submittedName>
</protein>
<keyword evidence="1" id="KW-1133">Transmembrane helix</keyword>
<dbReference type="GeneID" id="77929171"/>
<feature type="transmembrane region" description="Helical" evidence="1">
    <location>
        <begin position="6"/>
        <end position="26"/>
    </location>
</feature>
<reference evidence="2 3" key="1">
    <citation type="submission" date="2020-06" db="EMBL/GenBank/DDBJ databases">
        <authorList>
            <person name="Astarita V."/>
            <person name="Brady F.L."/>
            <person name="Dana G."/>
            <person name="Kearney B."/>
            <person name="Murphy M."/>
            <person name="Patel P."/>
            <person name="Pellegrino S."/>
            <person name="Rivera M."/>
            <person name="Scipioni M.L."/>
            <person name="Shalders W."/>
            <person name="Simms N.M."/>
            <person name="Valenti A.J."/>
            <person name="Vitarbo L."/>
            <person name="Merkhofer E.C."/>
            <person name="Garlena R.A."/>
            <person name="Russell D.A."/>
            <person name="Pope W.H."/>
            <person name="Jacobs-Sera D."/>
            <person name="Hatfull G.F."/>
        </authorList>
    </citation>
    <scope>NUCLEOTIDE SEQUENCE [LARGE SCALE GENOMIC DNA]</scope>
</reference>
<dbReference type="EMBL" id="MT639650">
    <property type="protein sequence ID" value="QNJ56292.1"/>
    <property type="molecule type" value="Genomic_DNA"/>
</dbReference>